<dbReference type="EMBL" id="JBCEZU010000011">
    <property type="protein sequence ID" value="KAK9541012.1"/>
    <property type="molecule type" value="Genomic_DNA"/>
</dbReference>
<evidence type="ECO:0000313" key="3">
    <source>
        <dbReference type="Proteomes" id="UP001488805"/>
    </source>
</evidence>
<gene>
    <name evidence="2" type="ORF">VZT92_002124</name>
</gene>
<sequence length="78" mass="8423">MTRVTGCNDPPLLKNVLRASLSKLAARCVIKRQPAGLLCVPHDANARCLHPSTSSSRGPGRLSSFLFHHEPQSSDGFL</sequence>
<comment type="caution">
    <text evidence="2">The sequence shown here is derived from an EMBL/GenBank/DDBJ whole genome shotgun (WGS) entry which is preliminary data.</text>
</comment>
<protein>
    <submittedName>
        <fullName evidence="2">Uncharacterized protein</fullName>
    </submittedName>
</protein>
<organism evidence="2 3">
    <name type="scientific">Zoarces viviparus</name>
    <name type="common">Viviparous eelpout</name>
    <name type="synonym">Blennius viviparus</name>
    <dbReference type="NCBI Taxonomy" id="48416"/>
    <lineage>
        <taxon>Eukaryota</taxon>
        <taxon>Metazoa</taxon>
        <taxon>Chordata</taxon>
        <taxon>Craniata</taxon>
        <taxon>Vertebrata</taxon>
        <taxon>Euteleostomi</taxon>
        <taxon>Actinopterygii</taxon>
        <taxon>Neopterygii</taxon>
        <taxon>Teleostei</taxon>
        <taxon>Neoteleostei</taxon>
        <taxon>Acanthomorphata</taxon>
        <taxon>Eupercaria</taxon>
        <taxon>Perciformes</taxon>
        <taxon>Cottioidei</taxon>
        <taxon>Zoarcales</taxon>
        <taxon>Zoarcidae</taxon>
        <taxon>Zoarcinae</taxon>
        <taxon>Zoarces</taxon>
    </lineage>
</organism>
<name>A0AAW1G1E8_ZOAVI</name>
<proteinExistence type="predicted"/>
<dbReference type="AlphaFoldDB" id="A0AAW1G1E8"/>
<reference evidence="2 3" key="1">
    <citation type="journal article" date="2024" name="Genome Biol. Evol.">
        <title>Chromosome-level genome assembly of the viviparous eelpout Zoarces viviparus.</title>
        <authorList>
            <person name="Fuhrmann N."/>
            <person name="Brasseur M.V."/>
            <person name="Bakowski C.E."/>
            <person name="Podsiadlowski L."/>
            <person name="Prost S."/>
            <person name="Krehenwinkel H."/>
            <person name="Mayer C."/>
        </authorList>
    </citation>
    <scope>NUCLEOTIDE SEQUENCE [LARGE SCALE GENOMIC DNA]</scope>
    <source>
        <strain evidence="2">NO-MEL_2022_Ind0_liver</strain>
    </source>
</reference>
<accession>A0AAW1G1E8</accession>
<evidence type="ECO:0000256" key="1">
    <source>
        <dbReference type="SAM" id="MobiDB-lite"/>
    </source>
</evidence>
<dbReference type="Proteomes" id="UP001488805">
    <property type="component" value="Unassembled WGS sequence"/>
</dbReference>
<evidence type="ECO:0000313" key="2">
    <source>
        <dbReference type="EMBL" id="KAK9541012.1"/>
    </source>
</evidence>
<feature type="region of interest" description="Disordered" evidence="1">
    <location>
        <begin position="50"/>
        <end position="78"/>
    </location>
</feature>
<keyword evidence="3" id="KW-1185">Reference proteome</keyword>